<dbReference type="AlphaFoldDB" id="A0A1N7EC95"/>
<dbReference type="PANTHER" id="PTHR33840:SF1">
    <property type="entry name" value="TLE1 PHOSPHOLIPASE DOMAIN-CONTAINING PROTEIN"/>
    <property type="match status" value="1"/>
</dbReference>
<dbReference type="Proteomes" id="UP000186218">
    <property type="component" value="Unassembled WGS sequence"/>
</dbReference>
<accession>A0A1N7EC95</accession>
<gene>
    <name evidence="2" type="ORF">SAMN05445060_1151</name>
</gene>
<dbReference type="OrthoDB" id="4378831at2"/>
<dbReference type="Pfam" id="PF09994">
    <property type="entry name" value="T6SS_Tle1-like_cat"/>
    <property type="match status" value="1"/>
</dbReference>
<evidence type="ECO:0000313" key="2">
    <source>
        <dbReference type="EMBL" id="SIR85707.1"/>
    </source>
</evidence>
<reference evidence="2 3" key="1">
    <citation type="submission" date="2017-01" db="EMBL/GenBank/DDBJ databases">
        <authorList>
            <person name="Mah S.A."/>
            <person name="Swanson W.J."/>
            <person name="Moy G.W."/>
            <person name="Vacquier V.D."/>
        </authorList>
    </citation>
    <scope>NUCLEOTIDE SEQUENCE [LARGE SCALE GENOMIC DNA]</scope>
    <source>
        <strain evidence="2 3">CPCC 203464</strain>
    </source>
</reference>
<dbReference type="GO" id="GO:0016787">
    <property type="term" value="F:hydrolase activity"/>
    <property type="evidence" value="ECO:0007669"/>
    <property type="project" value="UniProtKB-KW"/>
</dbReference>
<dbReference type="RefSeq" id="WP_076477532.1">
    <property type="nucleotide sequence ID" value="NZ_FTNT01000003.1"/>
</dbReference>
<evidence type="ECO:0000259" key="1">
    <source>
        <dbReference type="Pfam" id="PF09994"/>
    </source>
</evidence>
<organism evidence="2 3">
    <name type="scientific">Williamsia sterculiae</name>
    <dbReference type="NCBI Taxonomy" id="1344003"/>
    <lineage>
        <taxon>Bacteria</taxon>
        <taxon>Bacillati</taxon>
        <taxon>Actinomycetota</taxon>
        <taxon>Actinomycetes</taxon>
        <taxon>Mycobacteriales</taxon>
        <taxon>Nocardiaceae</taxon>
        <taxon>Williamsia</taxon>
    </lineage>
</organism>
<proteinExistence type="predicted"/>
<evidence type="ECO:0000313" key="3">
    <source>
        <dbReference type="Proteomes" id="UP000186218"/>
    </source>
</evidence>
<name>A0A1N7EC95_9NOCA</name>
<feature type="domain" description="T6SS Phospholipase effector Tle1-like catalytic" evidence="1">
    <location>
        <begin position="2"/>
        <end position="276"/>
    </location>
</feature>
<keyword evidence="2" id="KW-0378">Hydrolase</keyword>
<dbReference type="SUPFAM" id="SSF53474">
    <property type="entry name" value="alpha/beta-Hydrolases"/>
    <property type="match status" value="1"/>
</dbReference>
<keyword evidence="3" id="KW-1185">Reference proteome</keyword>
<dbReference type="InterPro" id="IPR029058">
    <property type="entry name" value="AB_hydrolase_fold"/>
</dbReference>
<dbReference type="InterPro" id="IPR018712">
    <property type="entry name" value="Tle1-like_cat"/>
</dbReference>
<protein>
    <submittedName>
        <fullName evidence="2">Uncharacterized alpha/beta hydrolase domain</fullName>
    </submittedName>
</protein>
<dbReference type="STRING" id="1344003.SAMN05445060_1151"/>
<sequence>MKNIVICCDGTWKKSDDVNASNIEKIARVVDTRRHDGVDQIVYYNAGVGTGATRFERLAGGAFGLGLDEAIVSCYRFLALNYEVGDHVYVFGFSRGAYTARSLIGMIDRLGLLTPTGVARNLLPQAIELYRGRLPMVSRPAHFAGSGTAPDPTELEAARAAFRAHCHDSRDVIIRFLGVMDTVGTLGVPGLTNRRYRFHNVDLCTSVVTARHALAIHERRRAFAPAVWTAPPTPPGTAAPETPDVKQVWFDGVHSDVGGGYADCGLSDTVLRWILGEAAVCGLVIDDDLLAIVAPPDGVLVLHDSMTGWYRAANLLGVLTGVFRAAARTGGRFRLGWRVMEVRRGEHDDLAIMIWDPAYQRSIARQDGSFRSGRNVFAWYGILERIPVSVDLRRERSTPR</sequence>
<dbReference type="PANTHER" id="PTHR33840">
    <property type="match status" value="1"/>
</dbReference>
<dbReference type="EMBL" id="FTNT01000003">
    <property type="protein sequence ID" value="SIR85707.1"/>
    <property type="molecule type" value="Genomic_DNA"/>
</dbReference>